<dbReference type="STRING" id="316056.RPC_2033"/>
<evidence type="ECO:0008006" key="2">
    <source>
        <dbReference type="Google" id="ProtNLM"/>
    </source>
</evidence>
<sequence>MTASFAAFETRQTAIRRGDRCALIRCGRSTDIGSIARLLERIFFPGRPQSAGQRRARRARIRSVAVLLRRPRTVFHVAELDGRICAASCYQIRSGFRVTSSNIAVSALGRSFDPRLVLRLAEHFVGCCRAEQWPRLRLFANFENERAAMIFALHFRRQGIDAAAPELRMRWRERLLLGSHRHLIDIDLRERAS</sequence>
<gene>
    <name evidence="1" type="ordered locus">RPC_2033</name>
</gene>
<evidence type="ECO:0000313" key="1">
    <source>
        <dbReference type="EMBL" id="ABD87588.1"/>
    </source>
</evidence>
<dbReference type="EMBL" id="CP000301">
    <property type="protein sequence ID" value="ABD87588.1"/>
    <property type="molecule type" value="Genomic_DNA"/>
</dbReference>
<dbReference type="HOGENOM" id="CLU_1407798_0_0_5"/>
<dbReference type="KEGG" id="rpc:RPC_2033"/>
<name>Q216U8_RHOPB</name>
<accession>Q216U8</accession>
<dbReference type="AlphaFoldDB" id="Q216U8"/>
<organism evidence="1">
    <name type="scientific">Rhodopseudomonas palustris (strain BisB18)</name>
    <dbReference type="NCBI Taxonomy" id="316056"/>
    <lineage>
        <taxon>Bacteria</taxon>
        <taxon>Pseudomonadati</taxon>
        <taxon>Pseudomonadota</taxon>
        <taxon>Alphaproteobacteria</taxon>
        <taxon>Hyphomicrobiales</taxon>
        <taxon>Nitrobacteraceae</taxon>
        <taxon>Rhodopseudomonas</taxon>
    </lineage>
</organism>
<proteinExistence type="predicted"/>
<reference evidence="1" key="1">
    <citation type="submission" date="2006-03" db="EMBL/GenBank/DDBJ databases">
        <title>Complete sequence of Rhodopseudomonas palustris BisB18.</title>
        <authorList>
            <consortium name="US DOE Joint Genome Institute"/>
            <person name="Copeland A."/>
            <person name="Lucas S."/>
            <person name="Lapidus A."/>
            <person name="Barry K."/>
            <person name="Detter J.C."/>
            <person name="Glavina del Rio T."/>
            <person name="Hammon N."/>
            <person name="Israni S."/>
            <person name="Dalin E."/>
            <person name="Tice H."/>
            <person name="Pitluck S."/>
            <person name="Chain P."/>
            <person name="Malfatti S."/>
            <person name="Shin M."/>
            <person name="Vergez L."/>
            <person name="Schmutz J."/>
            <person name="Larimer F."/>
            <person name="Land M."/>
            <person name="Hauser L."/>
            <person name="Pelletier D.A."/>
            <person name="Kyrpides N."/>
            <person name="Anderson I."/>
            <person name="Oda Y."/>
            <person name="Harwood C.S."/>
            <person name="Richardson P."/>
        </authorList>
    </citation>
    <scope>NUCLEOTIDE SEQUENCE [LARGE SCALE GENOMIC DNA]</scope>
    <source>
        <strain evidence="1">BisB18</strain>
    </source>
</reference>
<protein>
    <recommendedName>
        <fullName evidence="2">N-acetyltransferase domain-containing protein</fullName>
    </recommendedName>
</protein>
<dbReference type="RefSeq" id="WP_011472489.1">
    <property type="nucleotide sequence ID" value="NC_007925.1"/>
</dbReference>